<dbReference type="InterPro" id="IPR036116">
    <property type="entry name" value="FN3_sf"/>
</dbReference>
<dbReference type="Proteomes" id="UP000608071">
    <property type="component" value="Unassembled WGS sequence"/>
</dbReference>
<dbReference type="Gene3D" id="2.60.40.10">
    <property type="entry name" value="Immunoglobulins"/>
    <property type="match status" value="6"/>
</dbReference>
<feature type="active site" evidence="5">
    <location>
        <position position="1550"/>
    </location>
</feature>
<evidence type="ECO:0000256" key="3">
    <source>
        <dbReference type="ARBA" id="ARBA00023085"/>
    </source>
</evidence>
<feature type="chain" id="PRO_5045911651" description="Fibronectin type-III domain-containing protein" evidence="7">
    <location>
        <begin position="23"/>
        <end position="1899"/>
    </location>
</feature>
<evidence type="ECO:0000313" key="9">
    <source>
        <dbReference type="EMBL" id="MBD7970176.1"/>
    </source>
</evidence>
<keyword evidence="4" id="KW-0325">Glycoprotein</keyword>
<keyword evidence="3" id="KW-0063">Aspartyl esterase</keyword>
<dbReference type="InterPro" id="IPR013783">
    <property type="entry name" value="Ig-like_fold"/>
</dbReference>
<keyword evidence="2" id="KW-0378">Hydrolase</keyword>
<feature type="domain" description="Fibronectin type-III" evidence="8">
    <location>
        <begin position="1305"/>
        <end position="1400"/>
    </location>
</feature>
<dbReference type="Pfam" id="PF01095">
    <property type="entry name" value="Pectinesterase"/>
    <property type="match status" value="1"/>
</dbReference>
<evidence type="ECO:0000256" key="5">
    <source>
        <dbReference type="PROSITE-ProRule" id="PRU10040"/>
    </source>
</evidence>
<dbReference type="InterPro" id="IPR052063">
    <property type="entry name" value="Polysaccharide_Lyase_1"/>
</dbReference>
<dbReference type="SUPFAM" id="SSF49265">
    <property type="entry name" value="Fibronectin type III"/>
    <property type="match status" value="3"/>
</dbReference>
<feature type="region of interest" description="Disordered" evidence="6">
    <location>
        <begin position="392"/>
        <end position="424"/>
    </location>
</feature>
<keyword evidence="1" id="KW-0479">Metal-binding</keyword>
<dbReference type="InterPro" id="IPR018040">
    <property type="entry name" value="Pectinesterase_Tyr_AS"/>
</dbReference>
<dbReference type="InterPro" id="IPR012334">
    <property type="entry name" value="Pectin_lyas_fold"/>
</dbReference>
<feature type="domain" description="Fibronectin type-III" evidence="8">
    <location>
        <begin position="1123"/>
        <end position="1214"/>
    </location>
</feature>
<dbReference type="CDD" id="cd00063">
    <property type="entry name" value="FN3"/>
    <property type="match status" value="3"/>
</dbReference>
<dbReference type="Gene3D" id="2.160.20.10">
    <property type="entry name" value="Single-stranded right-handed beta-helix, Pectin lyase-like"/>
    <property type="match status" value="2"/>
</dbReference>
<sequence length="1899" mass="204349">MKKLGVLLLVLSLIASMQPAAAATSDVSSEAPALPAFPGAEGGGMYTTGGRGGETVYVTTLKDSGPGSLREAVAKSNATIVFEVGGTIHLESPLKITGSNLTIAGQTAPGEGITISDYTTSFAGDNLIIRYLRFRLGDRYVNEDDAFGGRYHKNIIIDHCSFSWSVDEVLSVYDNENTTIQWSIVSESMLMTTHFKGRHGYGGIWGGKNASFHHNLIAHNASRNPRLPGKSPEDNVDFYNNVIYNWGFFSTYGGEVGQYNIRDNYYKYGPNTYRTVRDNIFQEVHEGSKIYIGGNYVDGSEEVTSDNWKGVPIVRNPASKLNTPIVMPNPSAPETATDAYESVLEGAGAVLPRRDSVDARIIRDTAERTGEHINSQKEVGGYPEFASVKSDLADDDRDGMPNVWEIQHGLNPNDPSDRNGTQQSGYTNLEVYLNGIVSNGSVSPVVTISLPAHNTMIAAGDSVTIAAEAMDPDGLIDRVEFYQGDQLLGEDKAEPYSFEWKDIPDGTFYITAKAIDNTGTAAQSDKVTIHANTEGNTEPWVSKDIGNPGIAGHLQIGADSSEVTLKSAGDIGGPADSFHFAYQELVGNGEIVAKIEHITGTDNEAEAGVMIRESLEPGSKMAALMIPYVKEGKKTVLISRTASGKNAVTKEPEAFVNTPYWVKLMRLDDKITALTSKDGSEWTQLDTITLPMNEKVYYGLAADASKANDEVLKYNTSRLTGAEAKNLKADYPVAPTGIKTEAGDQQVKLSWNEVPQAESYHIYSSTIPGGPYEQVASAVTGSSYLHTGLTSGLAYYYVLTTVNASGESFRSSEVSAIPTGSVGTIHVVDDNFEEAELGATPTGYVVLPNPQDADHTVTVVDTPASSTGNSSAKSLKVYDNAPVNTQFTRQFTKQTGAFVVEADVMSESWPGTSVLLQLQDETGTKIPLSIEIRKPTQPAAEGTDTFVYKRSGADYKLADRPENNRWYNVKVAVDITAQTADIYIDHALSADDVPLQADVRASGISRIMGKMPGSGKGTIYYDNLKVYNEPVASPKGLKALPGNGKVQLEWQPAAGAASYTVKRSQKDGGPYEILAKGLTEFSYVDETVKNEVNYYYVVTATGPAGESGLSNQATALPSASAVKPDAPSGLTAAARSGQIDLNWQPLTQAVTYTVKRSQTMTGPFEVVASKISGSSYRDSGLVNGQAYYYTVSASSVAGEGPDSEPVQVTPVLQLRTPEITGESISQGALISWTAVDAAENYSVQRAVYADGPFEELGIAESTSYTDTNVISGKPYYYQVIAKNQDSRSLGSKVVVVKPQESEGSPPTGPQGVMIVPSNERLTLKWEPLAGADTYSLKRSSSEDGTYLTIADGLTETSFTDTGLTNGESYYYIVSTVIGGVESAASLPVSDIPARSITVALDGSGDYQTVQEAINAVPDQNTSQMIIYIKNGTYREKLVLPATKPNIRMIGESREGTVLVYGDSASTPGADGLPMGTSNSSGFKVLANDYSAERLTIMNDAGDDAGQAVALYTKGDRMTFREVNLKGYQDTFYANDGRQYFVDSYIEGDVDFIFGGATVVFENSVIHSLNDGYVTAASTPEDKLGYVFLNSRFTAEPGLTGTVPLGRPWRPYSNVYVINSELGDHIEPTGWDNWRNPTNELTARYGEFASYGPGANPSARYTWSTQLTYEEASLLTPEHILAGDDGWNPASMIAVPDGDTALSSIIIGGQPLPEFDASRLSYEVTVGAGEDVPLLEAAVRSAYAKVDIIQADADSRQALITVTAQDGSERKYTIQFNTQEQIDQTPPQLTLSVDKPVLYPRGNKLEAIKVTASAEDDLSGVANINLVSITSSDEDKHEGHQRADIQEAEFGTPDFEFMLRAEVKGGSKERVYTIVYEAIDHAGNRTLAETTVTVKKGKDN</sequence>
<dbReference type="InterPro" id="IPR011050">
    <property type="entry name" value="Pectin_lyase_fold/virulence"/>
</dbReference>
<dbReference type="InterPro" id="IPR000070">
    <property type="entry name" value="Pectinesterase_cat"/>
</dbReference>
<evidence type="ECO:0000256" key="6">
    <source>
        <dbReference type="SAM" id="MobiDB-lite"/>
    </source>
</evidence>
<dbReference type="PROSITE" id="PS00800">
    <property type="entry name" value="PECTINESTERASE_1"/>
    <property type="match status" value="1"/>
</dbReference>
<dbReference type="PANTHER" id="PTHR42970:SF1">
    <property type="entry name" value="PECTATE LYASE C-RELATED"/>
    <property type="match status" value="1"/>
</dbReference>
<protein>
    <recommendedName>
        <fullName evidence="8">Fibronectin type-III domain-containing protein</fullName>
    </recommendedName>
</protein>
<evidence type="ECO:0000256" key="1">
    <source>
        <dbReference type="ARBA" id="ARBA00022723"/>
    </source>
</evidence>
<dbReference type="SMART" id="SM00060">
    <property type="entry name" value="FN3"/>
    <property type="match status" value="5"/>
</dbReference>
<dbReference type="PANTHER" id="PTHR42970">
    <property type="entry name" value="PECTATE LYASE C-RELATED"/>
    <property type="match status" value="1"/>
</dbReference>
<comment type="caution">
    <text evidence="9">The sequence shown here is derived from an EMBL/GenBank/DDBJ whole genome shotgun (WGS) entry which is preliminary data.</text>
</comment>
<name>A0ABR8T340_9BACL</name>
<reference evidence="9 10" key="1">
    <citation type="submission" date="2020-08" db="EMBL/GenBank/DDBJ databases">
        <title>A Genomic Blueprint of the Chicken Gut Microbiome.</title>
        <authorList>
            <person name="Gilroy R."/>
            <person name="Ravi A."/>
            <person name="Getino M."/>
            <person name="Pursley I."/>
            <person name="Horton D.L."/>
            <person name="Alikhan N.-F."/>
            <person name="Baker D."/>
            <person name="Gharbi K."/>
            <person name="Hall N."/>
            <person name="Watson M."/>
            <person name="Adriaenssens E.M."/>
            <person name="Foster-Nyarko E."/>
            <person name="Jarju S."/>
            <person name="Secka A."/>
            <person name="Antonio M."/>
            <person name="Oren A."/>
            <person name="Chaudhuri R."/>
            <person name="La Ragione R.M."/>
            <person name="Hildebrand F."/>
            <person name="Pallen M.J."/>
        </authorList>
    </citation>
    <scope>NUCLEOTIDE SEQUENCE [LARGE SCALE GENOMIC DNA]</scope>
    <source>
        <strain evidence="9 10">Sa2BVA9</strain>
    </source>
</reference>
<gene>
    <name evidence="9" type="ORF">H9647_19110</name>
</gene>
<organism evidence="9 10">
    <name type="scientific">Paenibacillus gallinarum</name>
    <dbReference type="NCBI Taxonomy" id="2762232"/>
    <lineage>
        <taxon>Bacteria</taxon>
        <taxon>Bacillati</taxon>
        <taxon>Bacillota</taxon>
        <taxon>Bacilli</taxon>
        <taxon>Bacillales</taxon>
        <taxon>Paenibacillaceae</taxon>
        <taxon>Paenibacillus</taxon>
    </lineage>
</organism>
<dbReference type="InterPro" id="IPR003961">
    <property type="entry name" value="FN3_dom"/>
</dbReference>
<dbReference type="Gene3D" id="2.60.120.200">
    <property type="match status" value="1"/>
</dbReference>
<evidence type="ECO:0000256" key="4">
    <source>
        <dbReference type="ARBA" id="ARBA00023180"/>
    </source>
</evidence>
<dbReference type="Pfam" id="PF17957">
    <property type="entry name" value="Big_7"/>
    <property type="match status" value="1"/>
</dbReference>
<dbReference type="Pfam" id="PF00041">
    <property type="entry name" value="fn3"/>
    <property type="match status" value="1"/>
</dbReference>
<proteinExistence type="predicted"/>
<evidence type="ECO:0000259" key="8">
    <source>
        <dbReference type="PROSITE" id="PS50853"/>
    </source>
</evidence>
<feature type="domain" description="Fibronectin type-III" evidence="8">
    <location>
        <begin position="731"/>
        <end position="822"/>
    </location>
</feature>
<dbReference type="SUPFAM" id="SSF51126">
    <property type="entry name" value="Pectin lyase-like"/>
    <property type="match status" value="2"/>
</dbReference>
<feature type="signal peptide" evidence="7">
    <location>
        <begin position="1"/>
        <end position="22"/>
    </location>
</feature>
<dbReference type="PROSITE" id="PS00503">
    <property type="entry name" value="PECTINESTERASE_2"/>
    <property type="match status" value="1"/>
</dbReference>
<evidence type="ECO:0000313" key="10">
    <source>
        <dbReference type="Proteomes" id="UP000608071"/>
    </source>
</evidence>
<keyword evidence="7" id="KW-0732">Signal</keyword>
<dbReference type="EMBL" id="JACSQL010000010">
    <property type="protein sequence ID" value="MBD7970176.1"/>
    <property type="molecule type" value="Genomic_DNA"/>
</dbReference>
<evidence type="ECO:0000256" key="7">
    <source>
        <dbReference type="SAM" id="SignalP"/>
    </source>
</evidence>
<accession>A0ABR8T340</accession>
<dbReference type="InterPro" id="IPR033131">
    <property type="entry name" value="Pectinesterase_Asp_AS"/>
</dbReference>
<evidence type="ECO:0000256" key="2">
    <source>
        <dbReference type="ARBA" id="ARBA00022801"/>
    </source>
</evidence>
<dbReference type="PROSITE" id="PS50853">
    <property type="entry name" value="FN3"/>
    <property type="match status" value="3"/>
</dbReference>
<keyword evidence="10" id="KW-1185">Reference proteome</keyword>